<evidence type="ECO:0008006" key="3">
    <source>
        <dbReference type="Google" id="ProtNLM"/>
    </source>
</evidence>
<organism evidence="1 2">
    <name type="scientific">Methylocapsa polymorpha</name>
    <dbReference type="NCBI Taxonomy" id="3080828"/>
    <lineage>
        <taxon>Bacteria</taxon>
        <taxon>Pseudomonadati</taxon>
        <taxon>Pseudomonadota</taxon>
        <taxon>Alphaproteobacteria</taxon>
        <taxon>Hyphomicrobiales</taxon>
        <taxon>Beijerinckiaceae</taxon>
        <taxon>Methylocapsa</taxon>
    </lineage>
</organism>
<accession>A0ABZ0HVH5</accession>
<name>A0ABZ0HVH5_9HYPH</name>
<protein>
    <recommendedName>
        <fullName evidence="3">Secreted protein</fullName>
    </recommendedName>
</protein>
<keyword evidence="2" id="KW-1185">Reference proteome</keyword>
<evidence type="ECO:0000313" key="1">
    <source>
        <dbReference type="EMBL" id="WOJ90345.1"/>
    </source>
</evidence>
<dbReference type="EMBL" id="CP136862">
    <property type="protein sequence ID" value="WOJ90345.1"/>
    <property type="molecule type" value="Genomic_DNA"/>
</dbReference>
<evidence type="ECO:0000313" key="2">
    <source>
        <dbReference type="Proteomes" id="UP001626536"/>
    </source>
</evidence>
<dbReference type="RefSeq" id="WP_407339792.1">
    <property type="nucleotide sequence ID" value="NZ_CP136862.1"/>
</dbReference>
<proteinExistence type="predicted"/>
<dbReference type="Proteomes" id="UP001626536">
    <property type="component" value="Chromosome"/>
</dbReference>
<gene>
    <name evidence="1" type="ORF">RZS28_03325</name>
</gene>
<sequence>MLATILGGAVVAATGFVVMADAVEAAPLTISKGRAVATENLVQEAVVVVRRHRRRVCFWRRGRRVCHWR</sequence>
<reference evidence="1 2" key="1">
    <citation type="submission" date="2023-10" db="EMBL/GenBank/DDBJ databases">
        <title>Novel methanotroph of the genus Methylocapsa from a subarctic wetland.</title>
        <authorList>
            <person name="Belova S.E."/>
            <person name="Oshkin I.Y."/>
            <person name="Miroshnikov K."/>
            <person name="Dedysh S.N."/>
        </authorList>
    </citation>
    <scope>NUCLEOTIDE SEQUENCE [LARGE SCALE GENOMIC DNA]</scope>
    <source>
        <strain evidence="1 2">RX1</strain>
    </source>
</reference>